<sequence>MNPRLAVPAPEVSLVYVRDRTEFYGVVSMEVMAQIALPGDAGGPVFVVELAEMGDAPGVPRRSRTNEWSAGRTRRRQLPRPPGPGTPDSARRARPGDAGYGHPRVVYVVNIT</sequence>
<gene>
    <name evidence="2" type="ORF">SAMN04487820_108134</name>
</gene>
<dbReference type="EMBL" id="FNFM01000008">
    <property type="protein sequence ID" value="SDK47078.1"/>
    <property type="molecule type" value="Genomic_DNA"/>
</dbReference>
<evidence type="ECO:0000313" key="2">
    <source>
        <dbReference type="EMBL" id="SDK47078.1"/>
    </source>
</evidence>
<dbReference type="Proteomes" id="UP000199213">
    <property type="component" value="Unassembled WGS sequence"/>
</dbReference>
<feature type="region of interest" description="Disordered" evidence="1">
    <location>
        <begin position="54"/>
        <end position="101"/>
    </location>
</feature>
<proteinExistence type="predicted"/>
<organism evidence="2 3">
    <name type="scientific">Actinopolyspora mzabensis</name>
    <dbReference type="NCBI Taxonomy" id="995066"/>
    <lineage>
        <taxon>Bacteria</taxon>
        <taxon>Bacillati</taxon>
        <taxon>Actinomycetota</taxon>
        <taxon>Actinomycetes</taxon>
        <taxon>Actinopolysporales</taxon>
        <taxon>Actinopolysporaceae</taxon>
        <taxon>Actinopolyspora</taxon>
    </lineage>
</organism>
<accession>A0A1G9C5X3</accession>
<dbReference type="AlphaFoldDB" id="A0A1G9C5X3"/>
<evidence type="ECO:0000313" key="3">
    <source>
        <dbReference type="Proteomes" id="UP000199213"/>
    </source>
</evidence>
<keyword evidence="3" id="KW-1185">Reference proteome</keyword>
<reference evidence="3" key="1">
    <citation type="submission" date="2016-10" db="EMBL/GenBank/DDBJ databases">
        <authorList>
            <person name="Varghese N."/>
            <person name="Submissions S."/>
        </authorList>
    </citation>
    <scope>NUCLEOTIDE SEQUENCE [LARGE SCALE GENOMIC DNA]</scope>
    <source>
        <strain evidence="3">DSM 45460</strain>
    </source>
</reference>
<evidence type="ECO:0000256" key="1">
    <source>
        <dbReference type="SAM" id="MobiDB-lite"/>
    </source>
</evidence>
<protein>
    <submittedName>
        <fullName evidence="2">Uncharacterized protein</fullName>
    </submittedName>
</protein>
<name>A0A1G9C5X3_ACTMZ</name>